<keyword evidence="1" id="KW-0472">Membrane</keyword>
<proteinExistence type="predicted"/>
<keyword evidence="3" id="KW-1185">Reference proteome</keyword>
<feature type="transmembrane region" description="Helical" evidence="1">
    <location>
        <begin position="107"/>
        <end position="126"/>
    </location>
</feature>
<protein>
    <submittedName>
        <fullName evidence="2">Uncharacterized protein</fullName>
    </submittedName>
</protein>
<evidence type="ECO:0000313" key="2">
    <source>
        <dbReference type="EMBL" id="KAK8753187.1"/>
    </source>
</evidence>
<sequence length="166" mass="18221">MVTPLTRSTPASTLCILGTLLHGSLYLRVQGAPQTLVLVSLNSITGSYINNFPPLPMKLVFPLPIGMLFFSGIVLQLPSTAIVMLLPQSLALMRRLLGKDVLHTFATHWHTFATSLALILSHQFWLYPWTGLVVFQPSGTSSYLSIPHLVLNFCSGVFILLALFLS</sequence>
<gene>
    <name evidence="2" type="ORF">OTU49_003129</name>
</gene>
<evidence type="ECO:0000313" key="3">
    <source>
        <dbReference type="Proteomes" id="UP001445076"/>
    </source>
</evidence>
<keyword evidence="1" id="KW-1133">Transmembrane helix</keyword>
<feature type="transmembrane region" description="Helical" evidence="1">
    <location>
        <begin position="61"/>
        <end position="86"/>
    </location>
</feature>
<accession>A0AAW0YAZ0</accession>
<evidence type="ECO:0000256" key="1">
    <source>
        <dbReference type="SAM" id="Phobius"/>
    </source>
</evidence>
<feature type="transmembrane region" description="Helical" evidence="1">
    <location>
        <begin position="146"/>
        <end position="165"/>
    </location>
</feature>
<reference evidence="2 3" key="1">
    <citation type="journal article" date="2024" name="BMC Genomics">
        <title>Genome assembly of redclaw crayfish (Cherax quadricarinatus) provides insights into its immune adaptation and hypoxia tolerance.</title>
        <authorList>
            <person name="Liu Z."/>
            <person name="Zheng J."/>
            <person name="Li H."/>
            <person name="Fang K."/>
            <person name="Wang S."/>
            <person name="He J."/>
            <person name="Zhou D."/>
            <person name="Weng S."/>
            <person name="Chi M."/>
            <person name="Gu Z."/>
            <person name="He J."/>
            <person name="Li F."/>
            <person name="Wang M."/>
        </authorList>
    </citation>
    <scope>NUCLEOTIDE SEQUENCE [LARGE SCALE GENOMIC DNA]</scope>
    <source>
        <strain evidence="2">ZL_2023a</strain>
    </source>
</reference>
<name>A0AAW0YAZ0_CHEQU</name>
<dbReference type="EMBL" id="JARKIK010000003">
    <property type="protein sequence ID" value="KAK8753187.1"/>
    <property type="molecule type" value="Genomic_DNA"/>
</dbReference>
<comment type="caution">
    <text evidence="2">The sequence shown here is derived from an EMBL/GenBank/DDBJ whole genome shotgun (WGS) entry which is preliminary data.</text>
</comment>
<dbReference type="Proteomes" id="UP001445076">
    <property type="component" value="Unassembled WGS sequence"/>
</dbReference>
<keyword evidence="1" id="KW-0812">Transmembrane</keyword>
<organism evidence="2 3">
    <name type="scientific">Cherax quadricarinatus</name>
    <name type="common">Australian red claw crayfish</name>
    <dbReference type="NCBI Taxonomy" id="27406"/>
    <lineage>
        <taxon>Eukaryota</taxon>
        <taxon>Metazoa</taxon>
        <taxon>Ecdysozoa</taxon>
        <taxon>Arthropoda</taxon>
        <taxon>Crustacea</taxon>
        <taxon>Multicrustacea</taxon>
        <taxon>Malacostraca</taxon>
        <taxon>Eumalacostraca</taxon>
        <taxon>Eucarida</taxon>
        <taxon>Decapoda</taxon>
        <taxon>Pleocyemata</taxon>
        <taxon>Astacidea</taxon>
        <taxon>Parastacoidea</taxon>
        <taxon>Parastacidae</taxon>
        <taxon>Cherax</taxon>
    </lineage>
</organism>
<dbReference type="AlphaFoldDB" id="A0AAW0YAZ0"/>